<dbReference type="AlphaFoldDB" id="S0FP64"/>
<dbReference type="Proteomes" id="UP000014155">
    <property type="component" value="Unassembled WGS sequence"/>
</dbReference>
<keyword evidence="2" id="KW-1185">Reference proteome</keyword>
<protein>
    <submittedName>
        <fullName evidence="1">Sigma-70, region 4</fullName>
    </submittedName>
</protein>
<dbReference type="RefSeq" id="WP_004623432.1">
    <property type="nucleotide sequence ID" value="NZ_AORV01000015.1"/>
</dbReference>
<dbReference type="EMBL" id="AORV01000015">
    <property type="protein sequence ID" value="EMS73687.1"/>
    <property type="molecule type" value="Genomic_DNA"/>
</dbReference>
<reference evidence="1 2" key="1">
    <citation type="journal article" date="2013" name="Genome Announc.">
        <title>Draft Genome Sequence of the Cellulolytic, Mesophilic, Anaerobic Bacterium Clostridium termitidis Strain CT1112 (DSM 5398).</title>
        <authorList>
            <person name="Lal S."/>
            <person name="Ramachandran U."/>
            <person name="Zhang X."/>
            <person name="Munir R."/>
            <person name="Sparling R."/>
            <person name="Levin D.B."/>
        </authorList>
    </citation>
    <scope>NUCLEOTIDE SEQUENCE [LARGE SCALE GENOMIC DNA]</scope>
    <source>
        <strain evidence="1 2">CT1112</strain>
    </source>
</reference>
<dbReference type="InterPro" id="IPR013324">
    <property type="entry name" value="RNA_pol_sigma_r3/r4-like"/>
</dbReference>
<dbReference type="Gene3D" id="1.10.10.10">
    <property type="entry name" value="Winged helix-like DNA-binding domain superfamily/Winged helix DNA-binding domain"/>
    <property type="match status" value="1"/>
</dbReference>
<dbReference type="PATRIC" id="fig|1195236.3.peg.580"/>
<dbReference type="SUPFAM" id="SSF88659">
    <property type="entry name" value="Sigma3 and sigma4 domains of RNA polymerase sigma factors"/>
    <property type="match status" value="1"/>
</dbReference>
<accession>S0FP64</accession>
<dbReference type="STRING" id="1195236.CTER_0273"/>
<evidence type="ECO:0000313" key="2">
    <source>
        <dbReference type="Proteomes" id="UP000014155"/>
    </source>
</evidence>
<gene>
    <name evidence="1" type="ORF">CTER_0273</name>
</gene>
<evidence type="ECO:0000313" key="1">
    <source>
        <dbReference type="EMBL" id="EMS73687.1"/>
    </source>
</evidence>
<dbReference type="InterPro" id="IPR036388">
    <property type="entry name" value="WH-like_DNA-bd_sf"/>
</dbReference>
<comment type="caution">
    <text evidence="1">The sequence shown here is derived from an EMBL/GenBank/DDBJ whole genome shotgun (WGS) entry which is preliminary data.</text>
</comment>
<sequence length="175" mass="20760">MKQNIPMEKILREYRVNKQRISFLENQIRRMTPELDKDYIESKMFARGHSDKTLKLAIVKGEEVAVLNNVEETADNYRLHCENEYREAINCLRNEIFRLHNSVYIVEDSLDALGESNEKYRTLLEKYYLQGESMEEIAEILHLSRSRCYELCKKAVEYMEMVVFGTSSINQENVF</sequence>
<name>S0FP64_RUMCE</name>
<organism evidence="1 2">
    <name type="scientific">Ruminiclostridium cellobioparum subsp. termitidis CT1112</name>
    <dbReference type="NCBI Taxonomy" id="1195236"/>
    <lineage>
        <taxon>Bacteria</taxon>
        <taxon>Bacillati</taxon>
        <taxon>Bacillota</taxon>
        <taxon>Clostridia</taxon>
        <taxon>Eubacteriales</taxon>
        <taxon>Oscillospiraceae</taxon>
        <taxon>Ruminiclostridium</taxon>
    </lineage>
</organism>
<proteinExistence type="predicted"/>